<reference evidence="2" key="2">
    <citation type="submission" date="2018-05" db="EMBL/GenBank/DDBJ databases">
        <title>OpunRS2 (Oryza punctata Reference Sequence Version 2).</title>
        <authorList>
            <person name="Zhang J."/>
            <person name="Kudrna D."/>
            <person name="Lee S."/>
            <person name="Talag J."/>
            <person name="Welchert J."/>
            <person name="Wing R.A."/>
        </authorList>
    </citation>
    <scope>NUCLEOTIDE SEQUENCE [LARGE SCALE GENOMIC DNA]</scope>
</reference>
<evidence type="ECO:0000256" key="1">
    <source>
        <dbReference type="SAM" id="SignalP"/>
    </source>
</evidence>
<keyword evidence="3" id="KW-1185">Reference proteome</keyword>
<dbReference type="EnsemblPlants" id="OPUNC02G34170.1">
    <property type="protein sequence ID" value="OPUNC02G34170.1"/>
    <property type="gene ID" value="OPUNC02G34170"/>
</dbReference>
<keyword evidence="1" id="KW-0732">Signal</keyword>
<sequence>MSFKIALAAFCVLLLVSTPFACDTQTIAGEHMGEEKFAWAATITHVARFMISHFPRFAYTSCIIDIAEKCGWDLAPACLKEEMAKCH</sequence>
<name>A0A0E0K6S1_ORYPU</name>
<dbReference type="Gramene" id="OPUNC02G34170.1">
    <property type="protein sequence ID" value="OPUNC02G34170.1"/>
    <property type="gene ID" value="OPUNC02G34170"/>
</dbReference>
<reference evidence="2" key="1">
    <citation type="submission" date="2015-04" db="UniProtKB">
        <authorList>
            <consortium name="EnsemblPlants"/>
        </authorList>
    </citation>
    <scope>IDENTIFICATION</scope>
</reference>
<feature type="signal peptide" evidence="1">
    <location>
        <begin position="1"/>
        <end position="21"/>
    </location>
</feature>
<organism evidence="2">
    <name type="scientific">Oryza punctata</name>
    <name type="common">Red rice</name>
    <dbReference type="NCBI Taxonomy" id="4537"/>
    <lineage>
        <taxon>Eukaryota</taxon>
        <taxon>Viridiplantae</taxon>
        <taxon>Streptophyta</taxon>
        <taxon>Embryophyta</taxon>
        <taxon>Tracheophyta</taxon>
        <taxon>Spermatophyta</taxon>
        <taxon>Magnoliopsida</taxon>
        <taxon>Liliopsida</taxon>
        <taxon>Poales</taxon>
        <taxon>Poaceae</taxon>
        <taxon>BOP clade</taxon>
        <taxon>Oryzoideae</taxon>
        <taxon>Oryzeae</taxon>
        <taxon>Oryzinae</taxon>
        <taxon>Oryza</taxon>
    </lineage>
</organism>
<evidence type="ECO:0008006" key="4">
    <source>
        <dbReference type="Google" id="ProtNLM"/>
    </source>
</evidence>
<dbReference type="HOGENOM" id="CLU_2472623_0_0_1"/>
<proteinExistence type="predicted"/>
<evidence type="ECO:0000313" key="2">
    <source>
        <dbReference type="EnsemblPlants" id="OPUNC02G34170.1"/>
    </source>
</evidence>
<protein>
    <recommendedName>
        <fullName evidence="4">Prolamin-like domain-containing protein</fullName>
    </recommendedName>
</protein>
<evidence type="ECO:0000313" key="3">
    <source>
        <dbReference type="Proteomes" id="UP000026962"/>
    </source>
</evidence>
<accession>A0A0E0K6S1</accession>
<dbReference type="Proteomes" id="UP000026962">
    <property type="component" value="Chromosome 2"/>
</dbReference>
<dbReference type="AlphaFoldDB" id="A0A0E0K6S1"/>
<feature type="chain" id="PRO_5002364710" description="Prolamin-like domain-containing protein" evidence="1">
    <location>
        <begin position="22"/>
        <end position="87"/>
    </location>
</feature>